<dbReference type="OrthoDB" id="5986919at2"/>
<protein>
    <submittedName>
        <fullName evidence="1">Uncharacterized protein</fullName>
    </submittedName>
</protein>
<accession>A0A921TEZ0</accession>
<dbReference type="AlphaFoldDB" id="A0A921TEZ0"/>
<evidence type="ECO:0000313" key="1">
    <source>
        <dbReference type="EMBL" id="KAF1684749.1"/>
    </source>
</evidence>
<dbReference type="RefSeq" id="WP_162125499.1">
    <property type="nucleotide sequence ID" value="NZ_PDWK01000103.1"/>
</dbReference>
<evidence type="ECO:0000313" key="2">
    <source>
        <dbReference type="Proteomes" id="UP000717981"/>
    </source>
</evidence>
<dbReference type="EMBL" id="PDWK01000103">
    <property type="protein sequence ID" value="KAF1684749.1"/>
    <property type="molecule type" value="Genomic_DNA"/>
</dbReference>
<organism evidence="1 2">
    <name type="scientific">Pseudoxanthomonas taiwanensis</name>
    <dbReference type="NCBI Taxonomy" id="176598"/>
    <lineage>
        <taxon>Bacteria</taxon>
        <taxon>Pseudomonadati</taxon>
        <taxon>Pseudomonadota</taxon>
        <taxon>Gammaproteobacteria</taxon>
        <taxon>Lysobacterales</taxon>
        <taxon>Lysobacteraceae</taxon>
        <taxon>Pseudoxanthomonas</taxon>
    </lineage>
</organism>
<comment type="caution">
    <text evidence="1">The sequence shown here is derived from an EMBL/GenBank/DDBJ whole genome shotgun (WGS) entry which is preliminary data.</text>
</comment>
<proteinExistence type="predicted"/>
<gene>
    <name evidence="1" type="ORF">CR938_13525</name>
</gene>
<name>A0A921TEZ0_9GAMM</name>
<sequence>MPPFNLPLTVLATNASGATETFHGFHDGAHWRAYDLPAHGVWYARAWAAGYADDAAAATPIAGRMRLLPACEMHY</sequence>
<dbReference type="Proteomes" id="UP000717981">
    <property type="component" value="Unassembled WGS sequence"/>
</dbReference>
<keyword evidence="2" id="KW-1185">Reference proteome</keyword>
<reference evidence="1" key="1">
    <citation type="submission" date="2017-10" db="EMBL/GenBank/DDBJ databases">
        <title>Whole genome sequencing of members of genus Pseudoxanthomonas.</title>
        <authorList>
            <person name="Kumar S."/>
            <person name="Bansal K."/>
            <person name="Kaur A."/>
            <person name="Patil P."/>
            <person name="Sharma S."/>
            <person name="Patil P.B."/>
        </authorList>
    </citation>
    <scope>NUCLEOTIDE SEQUENCE</scope>
    <source>
        <strain evidence="1">DSM 22914</strain>
    </source>
</reference>